<gene>
    <name evidence="1" type="ORF">VNO77_42201</name>
</gene>
<keyword evidence="2" id="KW-1185">Reference proteome</keyword>
<evidence type="ECO:0000313" key="1">
    <source>
        <dbReference type="EMBL" id="KAK7308582.1"/>
    </source>
</evidence>
<proteinExistence type="predicted"/>
<sequence length="108" mass="12121">MIKNLNSYSCIDCSVVKIGAFEGCYVTLPILLLISCIKIVVKDCSALTWKTLNDALSVVSKSSQVIKFIIRVRCKFTILARGRENAHDSFLCTKSIRLLENIIKCDFD</sequence>
<evidence type="ECO:0000313" key="2">
    <source>
        <dbReference type="Proteomes" id="UP001367508"/>
    </source>
</evidence>
<accession>A0AAN9PSM2</accession>
<organism evidence="1 2">
    <name type="scientific">Canavalia gladiata</name>
    <name type="common">Sword bean</name>
    <name type="synonym">Dolichos gladiatus</name>
    <dbReference type="NCBI Taxonomy" id="3824"/>
    <lineage>
        <taxon>Eukaryota</taxon>
        <taxon>Viridiplantae</taxon>
        <taxon>Streptophyta</taxon>
        <taxon>Embryophyta</taxon>
        <taxon>Tracheophyta</taxon>
        <taxon>Spermatophyta</taxon>
        <taxon>Magnoliopsida</taxon>
        <taxon>eudicotyledons</taxon>
        <taxon>Gunneridae</taxon>
        <taxon>Pentapetalae</taxon>
        <taxon>rosids</taxon>
        <taxon>fabids</taxon>
        <taxon>Fabales</taxon>
        <taxon>Fabaceae</taxon>
        <taxon>Papilionoideae</taxon>
        <taxon>50 kb inversion clade</taxon>
        <taxon>NPAAA clade</taxon>
        <taxon>indigoferoid/millettioid clade</taxon>
        <taxon>Phaseoleae</taxon>
        <taxon>Canavalia</taxon>
    </lineage>
</organism>
<dbReference type="EMBL" id="JAYMYQ010000010">
    <property type="protein sequence ID" value="KAK7308582.1"/>
    <property type="molecule type" value="Genomic_DNA"/>
</dbReference>
<protein>
    <submittedName>
        <fullName evidence="1">Uncharacterized protein</fullName>
    </submittedName>
</protein>
<comment type="caution">
    <text evidence="1">The sequence shown here is derived from an EMBL/GenBank/DDBJ whole genome shotgun (WGS) entry which is preliminary data.</text>
</comment>
<dbReference type="Proteomes" id="UP001367508">
    <property type="component" value="Unassembled WGS sequence"/>
</dbReference>
<name>A0AAN9PSM2_CANGL</name>
<reference evidence="1 2" key="1">
    <citation type="submission" date="2024-01" db="EMBL/GenBank/DDBJ databases">
        <title>The genomes of 5 underutilized Papilionoideae crops provide insights into root nodulation and disease resistanc.</title>
        <authorList>
            <person name="Jiang F."/>
        </authorList>
    </citation>
    <scope>NUCLEOTIDE SEQUENCE [LARGE SCALE GENOMIC DNA]</scope>
    <source>
        <strain evidence="1">LVBAO_FW01</strain>
        <tissue evidence="1">Leaves</tissue>
    </source>
</reference>
<dbReference type="AlphaFoldDB" id="A0AAN9PSM2"/>